<dbReference type="EMBL" id="CP058627">
    <property type="protein sequence ID" value="QLG86896.1"/>
    <property type="molecule type" value="Genomic_DNA"/>
</dbReference>
<feature type="transmembrane region" description="Helical" evidence="8">
    <location>
        <begin position="154"/>
        <end position="175"/>
    </location>
</feature>
<evidence type="ECO:0000256" key="1">
    <source>
        <dbReference type="ARBA" id="ARBA00004429"/>
    </source>
</evidence>
<evidence type="ECO:0000313" key="10">
    <source>
        <dbReference type="Proteomes" id="UP000509597"/>
    </source>
</evidence>
<evidence type="ECO:0000256" key="6">
    <source>
        <dbReference type="ARBA" id="ARBA00022989"/>
    </source>
</evidence>
<keyword evidence="4" id="KW-0997">Cell inner membrane</keyword>
<comment type="similarity">
    <text evidence="2 8">Belongs to the UPF0056 (MarC) family.</text>
</comment>
<keyword evidence="7 8" id="KW-0472">Membrane</keyword>
<dbReference type="PANTHER" id="PTHR33508">
    <property type="entry name" value="UPF0056 MEMBRANE PROTEIN YHCE"/>
    <property type="match status" value="1"/>
</dbReference>
<accession>A0A7H9BF88</accession>
<comment type="caution">
    <text evidence="8">Lacks conserved residue(s) required for the propagation of feature annotation.</text>
</comment>
<reference evidence="9 10" key="1">
    <citation type="submission" date="2020-07" db="EMBL/GenBank/DDBJ databases">
        <title>Complete genome sequence of Chitinibacter sp. 2T18.</title>
        <authorList>
            <person name="Bae J.-W."/>
            <person name="Choi J.-W."/>
        </authorList>
    </citation>
    <scope>NUCLEOTIDE SEQUENCE [LARGE SCALE GENOMIC DNA]</scope>
    <source>
        <strain evidence="9 10">2T18</strain>
    </source>
</reference>
<evidence type="ECO:0000256" key="4">
    <source>
        <dbReference type="ARBA" id="ARBA00022519"/>
    </source>
</evidence>
<keyword evidence="6 8" id="KW-1133">Transmembrane helix</keyword>
<feature type="transmembrane region" description="Helical" evidence="8">
    <location>
        <begin position="12"/>
        <end position="39"/>
    </location>
</feature>
<name>A0A7H9BF88_9NEIS</name>
<evidence type="ECO:0000256" key="5">
    <source>
        <dbReference type="ARBA" id="ARBA00022692"/>
    </source>
</evidence>
<dbReference type="NCBIfam" id="TIGR00427">
    <property type="entry name" value="NAAT family transporter"/>
    <property type="match status" value="1"/>
</dbReference>
<dbReference type="NCBIfam" id="NF008228">
    <property type="entry name" value="PRK10995.1"/>
    <property type="match status" value="1"/>
</dbReference>
<dbReference type="InterPro" id="IPR002771">
    <property type="entry name" value="Multi_antbiot-R_MarC"/>
</dbReference>
<protein>
    <recommendedName>
        <fullName evidence="8">UPF0056 membrane protein</fullName>
    </recommendedName>
</protein>
<organism evidence="9 10">
    <name type="scientific">Chitinibacter bivalviorum</name>
    <dbReference type="NCBI Taxonomy" id="2739434"/>
    <lineage>
        <taxon>Bacteria</taxon>
        <taxon>Pseudomonadati</taxon>
        <taxon>Pseudomonadota</taxon>
        <taxon>Betaproteobacteria</taxon>
        <taxon>Neisseriales</taxon>
        <taxon>Chitinibacteraceae</taxon>
        <taxon>Chitinibacter</taxon>
    </lineage>
</organism>
<dbReference type="KEGG" id="chiz:HQ393_00815"/>
<evidence type="ECO:0000313" key="9">
    <source>
        <dbReference type="EMBL" id="QLG86896.1"/>
    </source>
</evidence>
<keyword evidence="10" id="KW-1185">Reference proteome</keyword>
<proteinExistence type="inferred from homology"/>
<comment type="subcellular location">
    <subcellularLocation>
        <location evidence="1">Cell inner membrane</location>
        <topology evidence="1">Multi-pass membrane protein</topology>
    </subcellularLocation>
    <subcellularLocation>
        <location evidence="8">Cell membrane</location>
        <topology evidence="8">Multi-pass membrane protein</topology>
    </subcellularLocation>
</comment>
<evidence type="ECO:0000256" key="8">
    <source>
        <dbReference type="RuleBase" id="RU362048"/>
    </source>
</evidence>
<sequence length="227" mass="24273">MEKIIFEMFATVLATISALLPIANPLMTVAILPGMAAHLSDAEREAQVKRACIYMAAILVTFLLAGALIMDFFNISIPGLRIAGGLIVSYFGFDMLFAEPGDHEIAPDDKGSGKGKRDISFTPLAMPSLSGPGSIAVVISMSTGVHSQTALPVWLGYLTVVCGILLVAYISWLTLRASGKLYRFLGEDGINAISRIMGFLLICIGVQFVINGIGNLLHDPAFWPLAK</sequence>
<feature type="transmembrane region" description="Helical" evidence="8">
    <location>
        <begin position="51"/>
        <end position="73"/>
    </location>
</feature>
<keyword evidence="5 8" id="KW-0812">Transmembrane</keyword>
<dbReference type="GO" id="GO:0005886">
    <property type="term" value="C:plasma membrane"/>
    <property type="evidence" value="ECO:0007669"/>
    <property type="project" value="UniProtKB-SubCell"/>
</dbReference>
<evidence type="ECO:0000256" key="7">
    <source>
        <dbReference type="ARBA" id="ARBA00023136"/>
    </source>
</evidence>
<evidence type="ECO:0000256" key="2">
    <source>
        <dbReference type="ARBA" id="ARBA00009784"/>
    </source>
</evidence>
<gene>
    <name evidence="9" type="ORF">HQ393_00815</name>
</gene>
<dbReference type="Proteomes" id="UP000509597">
    <property type="component" value="Chromosome"/>
</dbReference>
<dbReference type="AlphaFoldDB" id="A0A7H9BF88"/>
<dbReference type="RefSeq" id="WP_179356982.1">
    <property type="nucleotide sequence ID" value="NZ_CP058627.1"/>
</dbReference>
<dbReference type="PANTHER" id="PTHR33508:SF2">
    <property type="entry name" value="UPF0056 INNER MEMBRANE PROTEIN MARC"/>
    <property type="match status" value="1"/>
</dbReference>
<dbReference type="Pfam" id="PF01914">
    <property type="entry name" value="MarC"/>
    <property type="match status" value="1"/>
</dbReference>
<keyword evidence="3" id="KW-1003">Cell membrane</keyword>
<feature type="transmembrane region" description="Helical" evidence="8">
    <location>
        <begin position="196"/>
        <end position="217"/>
    </location>
</feature>
<evidence type="ECO:0000256" key="3">
    <source>
        <dbReference type="ARBA" id="ARBA00022475"/>
    </source>
</evidence>